<name>Q5ZAS7_ORYSJ</name>
<dbReference type="EMBL" id="AP003369">
    <property type="protein sequence ID" value="BAD53306.1"/>
    <property type="molecule type" value="Genomic_DNA"/>
</dbReference>
<evidence type="ECO:0000256" key="1">
    <source>
        <dbReference type="SAM" id="MobiDB-lite"/>
    </source>
</evidence>
<protein>
    <submittedName>
        <fullName evidence="2">Uncharacterized protein</fullName>
    </submittedName>
</protein>
<organism evidence="2">
    <name type="scientific">Oryza sativa subsp. japonica</name>
    <name type="common">Rice</name>
    <dbReference type="NCBI Taxonomy" id="39947"/>
    <lineage>
        <taxon>Eukaryota</taxon>
        <taxon>Viridiplantae</taxon>
        <taxon>Streptophyta</taxon>
        <taxon>Embryophyta</taxon>
        <taxon>Tracheophyta</taxon>
        <taxon>Spermatophyta</taxon>
        <taxon>Magnoliopsida</taxon>
        <taxon>Liliopsida</taxon>
        <taxon>Poales</taxon>
        <taxon>Poaceae</taxon>
        <taxon>BOP clade</taxon>
        <taxon>Oryzoideae</taxon>
        <taxon>Oryzeae</taxon>
        <taxon>Oryzinae</taxon>
        <taxon>Oryza</taxon>
        <taxon>Oryza sativa</taxon>
    </lineage>
</organism>
<evidence type="ECO:0000313" key="2">
    <source>
        <dbReference type="EMBL" id="BAD53306.1"/>
    </source>
</evidence>
<dbReference type="AlphaFoldDB" id="Q5ZAS7"/>
<feature type="region of interest" description="Disordered" evidence="1">
    <location>
        <begin position="109"/>
        <end position="130"/>
    </location>
</feature>
<dbReference type="Proteomes" id="UP000817658">
    <property type="component" value="Chromosome 1"/>
</dbReference>
<proteinExistence type="predicted"/>
<gene>
    <name evidence="2" type="primary">B1102E12.17</name>
</gene>
<sequence>MKEENELYTFYMEPNQRFETVAIVGNGQITLVKVVELGFGIKSVSFAIAKELMFKAAPHKSSHGGVRHDRLQQVGGDRAVQLEEDDAIPAHPVRAIRPIDVGEDVVSEGVPVEGDEEKPTPPSVVPRDDVQGDGHDGLVVQNSDCLCMEVGRGVIVKVDMVEVLRSRGHSCGNRCRRGGNYHETEEAIACSSPSKANHAWGEARRTSGTETVVAVQ</sequence>
<accession>Q5ZAS7</accession>
<reference evidence="2" key="1">
    <citation type="journal article" date="2002" name="Nature">
        <title>The genome sequence and structure of rice chromosome 1.</title>
        <authorList>
            <person name="Sasaki T."/>
            <person name="Matsumoto T."/>
            <person name="Yamamoto K."/>
            <person name="Sakata K."/>
            <person name="Baba T."/>
            <person name="Katayose Y."/>
            <person name="Wu J."/>
            <person name="Niimura Y."/>
            <person name="Cheng Z."/>
            <person name="Nagamura Y."/>
            <person name="Antonio B.A."/>
            <person name="Kanamori H."/>
            <person name="Hosokawa S."/>
            <person name="Masukawa M."/>
            <person name="Arikawa K."/>
            <person name="Chiden Y."/>
            <person name="Hayashi M."/>
            <person name="Okamoto M."/>
            <person name="Ando T."/>
            <person name="Aoki H."/>
            <person name="Arita K."/>
            <person name="Hamada M."/>
            <person name="Harada C."/>
            <person name="Hijishita S."/>
            <person name="Honda M."/>
            <person name="Ichikawa Y."/>
            <person name="Idonuma A."/>
            <person name="Iijima M."/>
            <person name="Ikeda M."/>
            <person name="Ikeno M."/>
            <person name="Itoh S."/>
            <person name="Itoh T."/>
            <person name="Itoh Y."/>
            <person name="Itoh Y."/>
            <person name="Iwabuchi A."/>
            <person name="Kamiya K."/>
            <person name="Karasawa W."/>
            <person name="Katagiri S."/>
            <person name="Kikuta A."/>
            <person name="Kobayashi N."/>
            <person name="Kono I."/>
            <person name="Machita K."/>
            <person name="Maehara T."/>
            <person name="Mizuno H."/>
            <person name="Mizubayashi T."/>
            <person name="Mukai Y."/>
            <person name="Nagasaki H."/>
            <person name="Nakashima M."/>
            <person name="Nakama Y."/>
            <person name="Nakamichi Y."/>
            <person name="Nakamura M."/>
            <person name="Namiki N."/>
            <person name="Negishi M."/>
            <person name="Ohta I."/>
            <person name="Ono N."/>
            <person name="Saji S."/>
            <person name="Sakai K."/>
            <person name="Shibata M."/>
            <person name="Shimokawa T."/>
            <person name="Shomura A."/>
            <person name="Song J."/>
            <person name="Takazaki Y."/>
            <person name="Terasawa K."/>
            <person name="Tsuji K."/>
            <person name="Waki K."/>
            <person name="Yamagata H."/>
            <person name="Yamane H."/>
            <person name="Yoshiki S."/>
            <person name="Yoshihara R."/>
            <person name="Yukawa K."/>
            <person name="Zhong H."/>
            <person name="Iwama H."/>
            <person name="Endo T."/>
            <person name="Ito H."/>
            <person name="Hahn J.H."/>
            <person name="Kim H.I."/>
            <person name="Eun M.Y."/>
            <person name="Yano M."/>
            <person name="Jiang J."/>
            <person name="Gojobori T."/>
        </authorList>
    </citation>
    <scope>NUCLEOTIDE SEQUENCE [LARGE SCALE GENOMIC DNA]</scope>
</reference>